<dbReference type="GO" id="GO:0080019">
    <property type="term" value="F:alcohol-forming very long-chain fatty acyl-CoA reductase activity"/>
    <property type="evidence" value="ECO:0007669"/>
    <property type="project" value="InterPro"/>
</dbReference>
<dbReference type="InterPro" id="IPR013120">
    <property type="entry name" value="FAR_NAD-bd"/>
</dbReference>
<dbReference type="PANTHER" id="PTHR11011">
    <property type="entry name" value="MALE STERILITY PROTEIN 2-RELATED"/>
    <property type="match status" value="1"/>
</dbReference>
<dbReference type="PANTHER" id="PTHR11011:SF116">
    <property type="entry name" value="FATTY ACYL-COA REDUCTASE CG5065-RELATED"/>
    <property type="match status" value="1"/>
</dbReference>
<keyword evidence="6" id="KW-1133">Transmembrane helix</keyword>
<dbReference type="GO" id="GO:0102965">
    <property type="term" value="F:alcohol-forming long-chain fatty acyl-CoA reductase activity"/>
    <property type="evidence" value="ECO:0007669"/>
    <property type="project" value="UniProtKB-EC"/>
</dbReference>
<keyword evidence="14" id="KW-1185">Reference proteome</keyword>
<evidence type="ECO:0000256" key="8">
    <source>
        <dbReference type="ARBA" id="ARBA00023136"/>
    </source>
</evidence>
<evidence type="ECO:0000256" key="5">
    <source>
        <dbReference type="ARBA" id="ARBA00022857"/>
    </source>
</evidence>
<evidence type="ECO:0000313" key="13">
    <source>
        <dbReference type="EMBL" id="CAG9131905.1"/>
    </source>
</evidence>
<evidence type="ECO:0000256" key="4">
    <source>
        <dbReference type="ARBA" id="ARBA00022692"/>
    </source>
</evidence>
<dbReference type="Pfam" id="PF03015">
    <property type="entry name" value="Sterile"/>
    <property type="match status" value="1"/>
</dbReference>
<dbReference type="Pfam" id="PF07993">
    <property type="entry name" value="NAD_binding_4"/>
    <property type="match status" value="1"/>
</dbReference>
<organism evidence="13 14">
    <name type="scientific">Plutella xylostella</name>
    <name type="common">Diamondback moth</name>
    <name type="synonym">Plutella maculipennis</name>
    <dbReference type="NCBI Taxonomy" id="51655"/>
    <lineage>
        <taxon>Eukaryota</taxon>
        <taxon>Metazoa</taxon>
        <taxon>Ecdysozoa</taxon>
        <taxon>Arthropoda</taxon>
        <taxon>Hexapoda</taxon>
        <taxon>Insecta</taxon>
        <taxon>Pterygota</taxon>
        <taxon>Neoptera</taxon>
        <taxon>Endopterygota</taxon>
        <taxon>Lepidoptera</taxon>
        <taxon>Glossata</taxon>
        <taxon>Ditrysia</taxon>
        <taxon>Yponomeutoidea</taxon>
        <taxon>Plutellidae</taxon>
        <taxon>Plutella</taxon>
    </lineage>
</organism>
<comment type="function">
    <text evidence="10">Catalyzes the reduction of fatty acyl-CoA to fatty alcohols.</text>
</comment>
<keyword evidence="8" id="KW-0472">Membrane</keyword>
<dbReference type="GO" id="GO:0016020">
    <property type="term" value="C:membrane"/>
    <property type="evidence" value="ECO:0007669"/>
    <property type="project" value="UniProtKB-SubCell"/>
</dbReference>
<dbReference type="InterPro" id="IPR036291">
    <property type="entry name" value="NAD(P)-bd_dom_sf"/>
</dbReference>
<keyword evidence="10" id="KW-0560">Oxidoreductase</keyword>
<dbReference type="CDD" id="cd05236">
    <property type="entry name" value="FAR-N_SDR_e"/>
    <property type="match status" value="1"/>
</dbReference>
<comment type="caution">
    <text evidence="13">The sequence shown here is derived from an EMBL/GenBank/DDBJ whole genome shotgun (WGS) entry which is preliminary data.</text>
</comment>
<dbReference type="InterPro" id="IPR026055">
    <property type="entry name" value="FAR"/>
</dbReference>
<accession>A0A8S4FTE0</accession>
<reference evidence="13" key="1">
    <citation type="submission" date="2020-11" db="EMBL/GenBank/DDBJ databases">
        <authorList>
            <person name="Whiteford S."/>
        </authorList>
    </citation>
    <scope>NUCLEOTIDE SEQUENCE</scope>
</reference>
<dbReference type="AlphaFoldDB" id="A0A8S4FTE0"/>
<dbReference type="SUPFAM" id="SSF51735">
    <property type="entry name" value="NAD(P)-binding Rossmann-fold domains"/>
    <property type="match status" value="1"/>
</dbReference>
<evidence type="ECO:0000259" key="12">
    <source>
        <dbReference type="Pfam" id="PF07993"/>
    </source>
</evidence>
<evidence type="ECO:0000256" key="10">
    <source>
        <dbReference type="RuleBase" id="RU363097"/>
    </source>
</evidence>
<dbReference type="InterPro" id="IPR033640">
    <property type="entry name" value="FAR_C"/>
</dbReference>
<sequence>MSKLTHFSSSSSIISSMVARGLSSESEGAAGAGAGAGGARIPAFYAGKSILITGATGFMGKVLIERLLSTCPDVGLLYLLMREKKDQPPSKRLAELKKSQVFDVLRSAHPERLDKLRALSGDTARPALGLTPDAVRSLQQVSIVFHVAATLKFDEELRKATDENLRSVTRLLEICDQLPHIDAVVHVSTAYCMAELAAVEERVYPPPCAREQLDAVIDQPDEEIRQELTKKLLGDKPNTYTFTKAMAEHAVVQHQAKYPVAIFRPTIVISSVRTPVPGWIENLNGPSGVIVAAGKGLLHAFRCGPDLRADLLPVDIAIDTMIAVAWDIATHRTSSVRVYNATTYDNPTTWRQFELNVRRNVVSEPFDNAFWYPFATTFSNKFMHRLTEWSLQTVPLHAAQYICKFLNLNTPVNLIVVSQKLKAMNSVLEFFSMREWRFHNDHVRQLRARMTAADRDIYNLDCTTIDWDEHFKNFVIGTRRYLLKEKDEDIAKAKKHIKKMYILHNGAKMLLLLFFTRLLLQKSEVARTFIYGTLRMLLSLTSAIYQRVFTSTQIAT</sequence>
<keyword evidence="5 10" id="KW-0521">NADP</keyword>
<feature type="domain" description="Thioester reductase (TE)" evidence="12">
    <location>
        <begin position="52"/>
        <end position="321"/>
    </location>
</feature>
<evidence type="ECO:0000256" key="2">
    <source>
        <dbReference type="ARBA" id="ARBA00005928"/>
    </source>
</evidence>
<name>A0A8S4FTE0_PLUXY</name>
<evidence type="ECO:0000256" key="7">
    <source>
        <dbReference type="ARBA" id="ARBA00023098"/>
    </source>
</evidence>
<dbReference type="Proteomes" id="UP000653454">
    <property type="component" value="Unassembled WGS sequence"/>
</dbReference>
<evidence type="ECO:0000256" key="6">
    <source>
        <dbReference type="ARBA" id="ARBA00022989"/>
    </source>
</evidence>
<keyword evidence="7 10" id="KW-0443">Lipid metabolism</keyword>
<protein>
    <recommendedName>
        <fullName evidence="10">Fatty acyl-CoA reductase</fullName>
        <ecNumber evidence="10">1.2.1.84</ecNumber>
    </recommendedName>
</protein>
<evidence type="ECO:0000256" key="9">
    <source>
        <dbReference type="ARBA" id="ARBA00052530"/>
    </source>
</evidence>
<dbReference type="GO" id="GO:0035336">
    <property type="term" value="P:long-chain fatty-acyl-CoA metabolic process"/>
    <property type="evidence" value="ECO:0007669"/>
    <property type="project" value="TreeGrafter"/>
</dbReference>
<keyword evidence="4" id="KW-0812">Transmembrane</keyword>
<dbReference type="CDD" id="cd09071">
    <property type="entry name" value="FAR_C"/>
    <property type="match status" value="1"/>
</dbReference>
<comment type="similarity">
    <text evidence="2 10">Belongs to the fatty acyl-CoA reductase family.</text>
</comment>
<dbReference type="EMBL" id="CAJHNJ030000046">
    <property type="protein sequence ID" value="CAG9131905.1"/>
    <property type="molecule type" value="Genomic_DNA"/>
</dbReference>
<evidence type="ECO:0000313" key="14">
    <source>
        <dbReference type="Proteomes" id="UP000653454"/>
    </source>
</evidence>
<dbReference type="FunFam" id="3.40.50.720:FF:000143">
    <property type="entry name" value="Fatty acyl-CoA reductase"/>
    <property type="match status" value="1"/>
</dbReference>
<gene>
    <name evidence="13" type="ORF">PLXY2_LOCUS10398</name>
</gene>
<dbReference type="Gene3D" id="3.40.50.720">
    <property type="entry name" value="NAD(P)-binding Rossmann-like Domain"/>
    <property type="match status" value="1"/>
</dbReference>
<feature type="domain" description="Fatty acyl-CoA reductase C-terminal" evidence="11">
    <location>
        <begin position="394"/>
        <end position="485"/>
    </location>
</feature>
<dbReference type="EC" id="1.2.1.84" evidence="10"/>
<evidence type="ECO:0000259" key="11">
    <source>
        <dbReference type="Pfam" id="PF03015"/>
    </source>
</evidence>
<comment type="catalytic activity">
    <reaction evidence="9 10">
        <text>a long-chain fatty acyl-CoA + 2 NADPH + 2 H(+) = a long-chain primary fatty alcohol + 2 NADP(+) + CoA</text>
        <dbReference type="Rhea" id="RHEA:52716"/>
        <dbReference type="ChEBI" id="CHEBI:15378"/>
        <dbReference type="ChEBI" id="CHEBI:57287"/>
        <dbReference type="ChEBI" id="CHEBI:57783"/>
        <dbReference type="ChEBI" id="CHEBI:58349"/>
        <dbReference type="ChEBI" id="CHEBI:77396"/>
        <dbReference type="ChEBI" id="CHEBI:83139"/>
        <dbReference type="EC" id="1.2.1.84"/>
    </reaction>
</comment>
<proteinExistence type="inferred from homology"/>
<evidence type="ECO:0000256" key="1">
    <source>
        <dbReference type="ARBA" id="ARBA00004141"/>
    </source>
</evidence>
<dbReference type="GO" id="GO:0005777">
    <property type="term" value="C:peroxisome"/>
    <property type="evidence" value="ECO:0007669"/>
    <property type="project" value="TreeGrafter"/>
</dbReference>
<evidence type="ECO:0000256" key="3">
    <source>
        <dbReference type="ARBA" id="ARBA00022516"/>
    </source>
</evidence>
<comment type="subcellular location">
    <subcellularLocation>
        <location evidence="1">Membrane</location>
        <topology evidence="1">Multi-pass membrane protein</topology>
    </subcellularLocation>
</comment>
<keyword evidence="3 10" id="KW-0444">Lipid biosynthesis</keyword>